<evidence type="ECO:0000256" key="7">
    <source>
        <dbReference type="ARBA" id="ARBA00032129"/>
    </source>
</evidence>
<protein>
    <recommendedName>
        <fullName evidence="5">Peroxiredoxin-like 2A</fullName>
    </recommendedName>
    <alternativeName>
        <fullName evidence="7">Peroxiredoxin-like 2 activated in M-CSF stimulated monocytes</fullName>
    </alternativeName>
    <alternativeName>
        <fullName evidence="6">Redox-regulatory protein FAM213A</fullName>
    </alternativeName>
</protein>
<name>A0A7M7NEU3_STRPU</name>
<reference evidence="9" key="1">
    <citation type="submission" date="2015-02" db="EMBL/GenBank/DDBJ databases">
        <title>Genome sequencing for Strongylocentrotus purpuratus.</title>
        <authorList>
            <person name="Murali S."/>
            <person name="Liu Y."/>
            <person name="Vee V."/>
            <person name="English A."/>
            <person name="Wang M."/>
            <person name="Skinner E."/>
            <person name="Han Y."/>
            <person name="Muzny D.M."/>
            <person name="Worley K.C."/>
            <person name="Gibbs R.A."/>
        </authorList>
    </citation>
    <scope>NUCLEOTIDE SEQUENCE</scope>
</reference>
<reference evidence="8" key="2">
    <citation type="submission" date="2021-01" db="UniProtKB">
        <authorList>
            <consortium name="EnsemblMetazoa"/>
        </authorList>
    </citation>
    <scope>IDENTIFICATION</scope>
</reference>
<dbReference type="SUPFAM" id="SSF52833">
    <property type="entry name" value="Thioredoxin-like"/>
    <property type="match status" value="1"/>
</dbReference>
<keyword evidence="3" id="KW-0676">Redox-active center</keyword>
<dbReference type="GO" id="GO:0016209">
    <property type="term" value="F:antioxidant activity"/>
    <property type="evidence" value="ECO:0000318"/>
    <property type="project" value="GO_Central"/>
</dbReference>
<dbReference type="InterPro" id="IPR036249">
    <property type="entry name" value="Thioredoxin-like_sf"/>
</dbReference>
<dbReference type="RefSeq" id="XP_030835345.1">
    <property type="nucleotide sequence ID" value="XM_030979485.1"/>
</dbReference>
<dbReference type="Gene3D" id="3.40.30.10">
    <property type="entry name" value="Glutaredoxin"/>
    <property type="match status" value="1"/>
</dbReference>
<dbReference type="GeneID" id="588457"/>
<dbReference type="EnsemblMetazoa" id="XM_030979485">
    <property type="protein sequence ID" value="XP_030835345"/>
    <property type="gene ID" value="LOC588457"/>
</dbReference>
<evidence type="ECO:0000256" key="6">
    <source>
        <dbReference type="ARBA" id="ARBA00032058"/>
    </source>
</evidence>
<dbReference type="GO" id="GO:0005737">
    <property type="term" value="C:cytoplasm"/>
    <property type="evidence" value="ECO:0000318"/>
    <property type="project" value="GO_Central"/>
</dbReference>
<evidence type="ECO:0000313" key="8">
    <source>
        <dbReference type="EnsemblMetazoa" id="XP_030835345"/>
    </source>
</evidence>
<comment type="similarity">
    <text evidence="4">Belongs to the peroxiredoxin-like PRXL2 family. PRXL2A subfamily.</text>
</comment>
<evidence type="ECO:0000256" key="4">
    <source>
        <dbReference type="ARBA" id="ARBA00023787"/>
    </source>
</evidence>
<evidence type="ECO:0000256" key="2">
    <source>
        <dbReference type="ARBA" id="ARBA00022490"/>
    </source>
</evidence>
<keyword evidence="2" id="KW-0963">Cytoplasm</keyword>
<comment type="subcellular location">
    <subcellularLocation>
        <location evidence="1">Cytoplasm</location>
    </subcellularLocation>
</comment>
<dbReference type="PANTHER" id="PTHR28630:SF31">
    <property type="entry name" value="PEROXIREDOXIN-LIKE 2A"/>
    <property type="match status" value="1"/>
</dbReference>
<dbReference type="AlphaFoldDB" id="A0A7M7NEU3"/>
<dbReference type="Proteomes" id="UP000007110">
    <property type="component" value="Unassembled WGS sequence"/>
</dbReference>
<dbReference type="InParanoid" id="A0A7M7NEU3"/>
<accession>A0A7M7NEU3</accession>
<dbReference type="FunCoup" id="A0A7M7NEU3">
    <property type="interactions" value="389"/>
</dbReference>
<dbReference type="CDD" id="cd02970">
    <property type="entry name" value="PRX_like2"/>
    <property type="match status" value="1"/>
</dbReference>
<keyword evidence="9" id="KW-1185">Reference proteome</keyword>
<organism evidence="8 9">
    <name type="scientific">Strongylocentrotus purpuratus</name>
    <name type="common">Purple sea urchin</name>
    <dbReference type="NCBI Taxonomy" id="7668"/>
    <lineage>
        <taxon>Eukaryota</taxon>
        <taxon>Metazoa</taxon>
        <taxon>Echinodermata</taxon>
        <taxon>Eleutherozoa</taxon>
        <taxon>Echinozoa</taxon>
        <taxon>Echinoidea</taxon>
        <taxon>Euechinoidea</taxon>
        <taxon>Echinacea</taxon>
        <taxon>Camarodonta</taxon>
        <taxon>Echinidea</taxon>
        <taxon>Strongylocentrotidae</taxon>
        <taxon>Strongylocentrotus</taxon>
    </lineage>
</organism>
<proteinExistence type="inferred from homology"/>
<evidence type="ECO:0000313" key="9">
    <source>
        <dbReference type="Proteomes" id="UP000007110"/>
    </source>
</evidence>
<dbReference type="Pfam" id="PF13911">
    <property type="entry name" value="AhpC-TSA_2"/>
    <property type="match status" value="1"/>
</dbReference>
<dbReference type="InterPro" id="IPR032801">
    <property type="entry name" value="PXL2A/B/C"/>
</dbReference>
<evidence type="ECO:0000256" key="3">
    <source>
        <dbReference type="ARBA" id="ARBA00023284"/>
    </source>
</evidence>
<evidence type="ECO:0000256" key="5">
    <source>
        <dbReference type="ARBA" id="ARBA00023849"/>
    </source>
</evidence>
<dbReference type="PANTHER" id="PTHR28630">
    <property type="match status" value="1"/>
</dbReference>
<sequence>MALLWGAAAAAVGGLLVANMDFWLPRGGAATTEAYLAGAVLQLLGETKLQAQLSLVDEAVRTFKAKDLWKDTGAVVLAVRRPGCSLCREEAKELSSLKPELDALGIPLYAVLLEPGGYKEFLPFFSGEVFLDTETRFYGEEKRNMSLVGLLRISTLLQVRENKKQGIQGNYIGNGLTLGGIFVIGPGDQGVLLEYRNKDFSDHASNEKVLEAVKNIAPSAPITAKVSPKL</sequence>
<evidence type="ECO:0000256" key="1">
    <source>
        <dbReference type="ARBA" id="ARBA00004496"/>
    </source>
</evidence>